<accession>A0ACB7UF04</accession>
<reference evidence="2" key="1">
    <citation type="journal article" date="2022" name="Nat. Commun.">
        <title>Chromosome evolution and the genetic basis of agronomically important traits in greater yam.</title>
        <authorList>
            <person name="Bredeson J.V."/>
            <person name="Lyons J.B."/>
            <person name="Oniyinde I.O."/>
            <person name="Okereke N.R."/>
            <person name="Kolade O."/>
            <person name="Nnabue I."/>
            <person name="Nwadili C.O."/>
            <person name="Hribova E."/>
            <person name="Parker M."/>
            <person name="Nwogha J."/>
            <person name="Shu S."/>
            <person name="Carlson J."/>
            <person name="Kariba R."/>
            <person name="Muthemba S."/>
            <person name="Knop K."/>
            <person name="Barton G.J."/>
            <person name="Sherwood A.V."/>
            <person name="Lopez-Montes A."/>
            <person name="Asiedu R."/>
            <person name="Jamnadass R."/>
            <person name="Muchugi A."/>
            <person name="Goodstein D."/>
            <person name="Egesi C.N."/>
            <person name="Featherston J."/>
            <person name="Asfaw A."/>
            <person name="Simpson G.G."/>
            <person name="Dolezel J."/>
            <person name="Hendre P.S."/>
            <person name="Van Deynze A."/>
            <person name="Kumar P.L."/>
            <person name="Obidiegwu J.E."/>
            <person name="Bhattacharjee R."/>
            <person name="Rokhsar D.S."/>
        </authorList>
    </citation>
    <scope>NUCLEOTIDE SEQUENCE [LARGE SCALE GENOMIC DNA]</scope>
    <source>
        <strain evidence="2">cv. TDa95/00328</strain>
    </source>
</reference>
<evidence type="ECO:0000313" key="1">
    <source>
        <dbReference type="EMBL" id="KAH7658785.1"/>
    </source>
</evidence>
<sequence>MKSLWTNIYFHCQLVPSNQCPVNFACNASEDENSLRMKMKTVVAVDMLCAKCKKKVLKLIARIEGINSVTLDSSKGLVTVVGDADPTCIIRNIRKFRKSAMFVTIGPFKEEKKEEKKDEKKDKVDNIPRTCQKCDTWFIIREDDYFYNPCAIL</sequence>
<evidence type="ECO:0000313" key="2">
    <source>
        <dbReference type="Proteomes" id="UP000827976"/>
    </source>
</evidence>
<protein>
    <submittedName>
        <fullName evidence="1">Copper chaperone domain-containing protein</fullName>
    </submittedName>
</protein>
<dbReference type="EMBL" id="CM037027">
    <property type="protein sequence ID" value="KAH7658785.1"/>
    <property type="molecule type" value="Genomic_DNA"/>
</dbReference>
<dbReference type="Proteomes" id="UP000827976">
    <property type="component" value="Chromosome 17"/>
</dbReference>
<name>A0ACB7UF04_DIOAL</name>
<keyword evidence="2" id="KW-1185">Reference proteome</keyword>
<comment type="caution">
    <text evidence="1">The sequence shown here is derived from an EMBL/GenBank/DDBJ whole genome shotgun (WGS) entry which is preliminary data.</text>
</comment>
<gene>
    <name evidence="1" type="ORF">IHE45_17G112700</name>
</gene>
<proteinExistence type="predicted"/>
<organism evidence="1 2">
    <name type="scientific">Dioscorea alata</name>
    <name type="common">Purple yam</name>
    <dbReference type="NCBI Taxonomy" id="55571"/>
    <lineage>
        <taxon>Eukaryota</taxon>
        <taxon>Viridiplantae</taxon>
        <taxon>Streptophyta</taxon>
        <taxon>Embryophyta</taxon>
        <taxon>Tracheophyta</taxon>
        <taxon>Spermatophyta</taxon>
        <taxon>Magnoliopsida</taxon>
        <taxon>Liliopsida</taxon>
        <taxon>Dioscoreales</taxon>
        <taxon>Dioscoreaceae</taxon>
        <taxon>Dioscorea</taxon>
    </lineage>
</organism>